<feature type="region of interest" description="Disordered" evidence="1">
    <location>
        <begin position="81"/>
        <end position="110"/>
    </location>
</feature>
<dbReference type="RefSeq" id="WP_042230888.1">
    <property type="nucleotide sequence ID" value="NZ_CP026520.1"/>
</dbReference>
<evidence type="ECO:0000313" key="2">
    <source>
        <dbReference type="EMBL" id="MCY9595092.1"/>
    </source>
</evidence>
<evidence type="ECO:0000256" key="1">
    <source>
        <dbReference type="SAM" id="MobiDB-lite"/>
    </source>
</evidence>
<reference evidence="3 4" key="1">
    <citation type="submission" date="2018-01" db="EMBL/GenBank/DDBJ databases">
        <title>The whole genome sequencing and assembly of Paenibacillus chitinolyticus KCCM 41400 strain.</title>
        <authorList>
            <person name="Kim J.-Y."/>
            <person name="Park M.-K."/>
            <person name="Lee Y.-J."/>
            <person name="Yi H."/>
            <person name="Bahn Y.-S."/>
            <person name="Kim J.F."/>
            <person name="Lee D.-W."/>
        </authorList>
    </citation>
    <scope>NUCLEOTIDE SEQUENCE [LARGE SCALE GENOMIC DNA]</scope>
    <source>
        <strain evidence="3 4">KCCM 41400</strain>
    </source>
</reference>
<proteinExistence type="predicted"/>
<dbReference type="Proteomes" id="UP000288943">
    <property type="component" value="Chromosome"/>
</dbReference>
<organism evidence="3 4">
    <name type="scientific">Paenibacillus chitinolyticus</name>
    <dbReference type="NCBI Taxonomy" id="79263"/>
    <lineage>
        <taxon>Bacteria</taxon>
        <taxon>Bacillati</taxon>
        <taxon>Bacillota</taxon>
        <taxon>Bacilli</taxon>
        <taxon>Bacillales</taxon>
        <taxon>Paenibacillaceae</taxon>
        <taxon>Paenibacillus</taxon>
    </lineage>
</organism>
<reference evidence="2 5" key="2">
    <citation type="submission" date="2022-05" db="EMBL/GenBank/DDBJ databases">
        <title>Genome Sequencing of Bee-Associated Microbes.</title>
        <authorList>
            <person name="Dunlap C."/>
        </authorList>
    </citation>
    <scope>NUCLEOTIDE SEQUENCE [LARGE SCALE GENOMIC DNA]</scope>
    <source>
        <strain evidence="2 5">NRRL B-23120</strain>
    </source>
</reference>
<keyword evidence="5" id="KW-1185">Reference proteome</keyword>
<feature type="compositionally biased region" description="Basic and acidic residues" evidence="1">
    <location>
        <begin position="101"/>
        <end position="110"/>
    </location>
</feature>
<dbReference type="EMBL" id="JAMDMJ010000004">
    <property type="protein sequence ID" value="MCY9595092.1"/>
    <property type="molecule type" value="Genomic_DNA"/>
</dbReference>
<dbReference type="KEGG" id="pchi:PC41400_09870"/>
<evidence type="ECO:0000313" key="5">
    <source>
        <dbReference type="Proteomes" id="UP001527202"/>
    </source>
</evidence>
<dbReference type="OrthoDB" id="2680441at2"/>
<sequence length="110" mass="12788">METNRNKPNEAINPITDENKHNPYTNQKNNVRKYENEDLESVKEHEYHDAKQNSADRDINEVMNGSMAPNMDEIKQLGKDMEGMKTNEDLTEEGLLPDPIQNEREEEASR</sequence>
<evidence type="ECO:0000313" key="4">
    <source>
        <dbReference type="Proteomes" id="UP000288943"/>
    </source>
</evidence>
<protein>
    <submittedName>
        <fullName evidence="3">Uncharacterized protein</fullName>
    </submittedName>
</protein>
<dbReference type="Proteomes" id="UP001527202">
    <property type="component" value="Unassembled WGS sequence"/>
</dbReference>
<evidence type="ECO:0000313" key="3">
    <source>
        <dbReference type="EMBL" id="QAV17956.1"/>
    </source>
</evidence>
<name>A0A410WTZ3_9BACL</name>
<gene>
    <name evidence="2" type="ORF">M5X16_04785</name>
    <name evidence="3" type="ORF">PC41400_09870</name>
</gene>
<dbReference type="GeneID" id="95375114"/>
<feature type="region of interest" description="Disordered" evidence="1">
    <location>
        <begin position="1"/>
        <end position="31"/>
    </location>
</feature>
<dbReference type="EMBL" id="CP026520">
    <property type="protein sequence ID" value="QAV17956.1"/>
    <property type="molecule type" value="Genomic_DNA"/>
</dbReference>
<dbReference type="AlphaFoldDB" id="A0A410WTZ3"/>
<accession>A0A410WTZ3</accession>